<dbReference type="InterPro" id="IPR028081">
    <property type="entry name" value="Leu-bd"/>
</dbReference>
<evidence type="ECO:0000313" key="3">
    <source>
        <dbReference type="EMBL" id="UUX92642.1"/>
    </source>
</evidence>
<dbReference type="KEGG" id="mend:L6E24_00505"/>
<keyword evidence="1" id="KW-0732">Signal</keyword>
<feature type="domain" description="Leucine-binding protein" evidence="2">
    <location>
        <begin position="411"/>
        <end position="722"/>
    </location>
</feature>
<accession>A0A9E7PNM0</accession>
<dbReference type="Proteomes" id="UP001060368">
    <property type="component" value="Chromosome"/>
</dbReference>
<dbReference type="PANTHER" id="PTHR30483">
    <property type="entry name" value="LEUCINE-SPECIFIC-BINDING PROTEIN"/>
    <property type="match status" value="1"/>
</dbReference>
<dbReference type="SUPFAM" id="SSF53822">
    <property type="entry name" value="Periplasmic binding protein-like I"/>
    <property type="match status" value="2"/>
</dbReference>
<dbReference type="EMBL" id="CP096115">
    <property type="protein sequence ID" value="UUX92642.1"/>
    <property type="molecule type" value="Genomic_DNA"/>
</dbReference>
<dbReference type="Gene3D" id="3.40.50.2300">
    <property type="match status" value="4"/>
</dbReference>
<organism evidence="3 4">
    <name type="scientific">Methanoplanus endosymbiosus</name>
    <dbReference type="NCBI Taxonomy" id="33865"/>
    <lineage>
        <taxon>Archaea</taxon>
        <taxon>Methanobacteriati</taxon>
        <taxon>Methanobacteriota</taxon>
        <taxon>Stenosarchaea group</taxon>
        <taxon>Methanomicrobia</taxon>
        <taxon>Methanomicrobiales</taxon>
        <taxon>Methanomicrobiaceae</taxon>
        <taxon>Methanoplanus</taxon>
    </lineage>
</organism>
<feature type="domain" description="Leucine-binding protein" evidence="2">
    <location>
        <begin position="39"/>
        <end position="352"/>
    </location>
</feature>
<dbReference type="CDD" id="cd06268">
    <property type="entry name" value="PBP1_ABC_transporter_LIVBP-like"/>
    <property type="match status" value="1"/>
</dbReference>
<reference evidence="3" key="1">
    <citation type="submission" date="2022-04" db="EMBL/GenBank/DDBJ databases">
        <title>Complete genome of Methanoplanus endosymbiosus DSM 3599.</title>
        <authorList>
            <person name="Chen S.-C."/>
            <person name="You Y.-T."/>
            <person name="Zhou Y.-Z."/>
            <person name="Lai M.-C."/>
        </authorList>
    </citation>
    <scope>NUCLEOTIDE SEQUENCE</scope>
    <source>
        <strain evidence="3">DSM 3599</strain>
    </source>
</reference>
<dbReference type="InterPro" id="IPR051010">
    <property type="entry name" value="BCAA_transport"/>
</dbReference>
<dbReference type="RefSeq" id="WP_257742786.1">
    <property type="nucleotide sequence ID" value="NZ_CP096115.1"/>
</dbReference>
<name>A0A9E7PNM0_9EURY</name>
<evidence type="ECO:0000256" key="1">
    <source>
        <dbReference type="ARBA" id="ARBA00022729"/>
    </source>
</evidence>
<dbReference type="PANTHER" id="PTHR30483:SF6">
    <property type="entry name" value="PERIPLASMIC BINDING PROTEIN OF ABC TRANSPORTER FOR NATURAL AMINO ACIDS"/>
    <property type="match status" value="1"/>
</dbReference>
<dbReference type="InterPro" id="IPR028082">
    <property type="entry name" value="Peripla_BP_I"/>
</dbReference>
<proteinExistence type="predicted"/>
<sequence>MNKIKLSSYLLLLLLIAAFLSGCTGTETTENNYNYKYDSIKIGSILPLTGEFSSPGSYLQRGIDIAAGELNEKGGIDGKKVEIVYKDSRGDPQVSAEMINGLAEEGITTVIGGLTSETTLSMADVAEKKGIVLISPTATSGKLSDYPSFYRTTGSNYATGTAMALFLNGLVQDPQNAALIYLNDSYGADLRDATLETLNNLGIYVIYSAGFKEGFGNNSVAYDEILMKNPDAVVLIAHVSDASDIVNQIRASGMDMPIICSETVQLDEMIEKTAGSYKGLYSVAPFWKPEGEEFHRRYQENYPGEEPNYLAAYAYDSLMVAADAMRRQGTTSDSVLKGLNSSRYFDVSGLKIFTDSGDLQLPLFSVWEIRDNSWTRLKQLYYVHEKSGKSGIILSDDPDEGIEDLKDPYLIGVALPLSGDLSEYGLSTKEGIDMAVKEINSGSFIAGISVEAVYRDNAGSPEKTEEIADEFIKSGIPVVIGPSASNAAIALAEIAGGNKFVMVSPSASTPILSEYKDYVFRTIGSDSAHATTLSAIISHKTGVNSPAVLYIDNTYGNGFKNVFITDYEKSGGEVLMAEKIAPGQTDFSVLSDKVQSSGADALVLISFASEGLDFLDTFTKTEADIPVYVTEGMNVNDFFIRTENYAGEIYMTIPDMDTPTKFTDAFINQYKLDYNKREPNYYVQSGYDTMMVVADSINRGGYSIDGIRNGLDDCRLYGLTGEKEFDDSGDVVPVYILMKAGNGRWERKEKYELDNLVISYA</sequence>
<dbReference type="AlphaFoldDB" id="A0A9E7PNM0"/>
<keyword evidence="4" id="KW-1185">Reference proteome</keyword>
<protein>
    <submittedName>
        <fullName evidence="3">ABC transporter substrate-binding protein</fullName>
    </submittedName>
</protein>
<gene>
    <name evidence="3" type="ORF">L6E24_00505</name>
</gene>
<dbReference type="Pfam" id="PF13458">
    <property type="entry name" value="Peripla_BP_6"/>
    <property type="match status" value="2"/>
</dbReference>
<evidence type="ECO:0000259" key="2">
    <source>
        <dbReference type="Pfam" id="PF13458"/>
    </source>
</evidence>
<dbReference type="GeneID" id="74306129"/>
<evidence type="ECO:0000313" key="4">
    <source>
        <dbReference type="Proteomes" id="UP001060368"/>
    </source>
</evidence>
<dbReference type="PROSITE" id="PS51257">
    <property type="entry name" value="PROKAR_LIPOPROTEIN"/>
    <property type="match status" value="1"/>
</dbReference>